<feature type="compositionally biased region" description="Basic and acidic residues" evidence="1">
    <location>
        <begin position="1517"/>
        <end position="1552"/>
    </location>
</feature>
<feature type="compositionally biased region" description="Acidic residues" evidence="1">
    <location>
        <begin position="692"/>
        <end position="714"/>
    </location>
</feature>
<sequence length="1894" mass="207567">MEAVRMMPNAALAADLGACLFPSITHHDILSHDFINNRRWQQDWFASADAKGRNTTLQVGARQLGSENEYERRLSISDVKSIIDKDSTRPLNFLSKEILAFESALETWDPPDYDQPPPSYQDAMDDLPPGYDTLAPLARQKDLIHESAPDRTSRDDEGNCSSRPIDFDDPTGIREYKGGKKKKNKGGAGGGGGGGGGGGAPPPEESTPPPEDNNGEQPNEGGDAGRNNGDGGNDGGDPGDGNNGGDGNGDGGDGGDDWGDAWNTSTSKKDKKKKKQEEEERKRKEEEERLAKEEEERKAKEEEERKAAEAAAAQANSLSWADDAEGGGDDSWAGFATVGKKKKKKGKDVDPPAVEATSNAFQDVSLNDGGVPQLDLNLDPPAASSGGAGFSFGGWGKDWNTGSKWGLDSLNMNGNSNADSGKDTNPWGAIGSKKGSSKTSGGFDFGDFGNSTGAGQDNPPAEEKQPEEDIWADFAPVSAKDKKKKKQEPEPEPEPFPAPERAPAVDDSWAAGLSKKEQRKAKKGLPKVAEKLQAPEPVIEEPKTDNVRGTVDEKKEPEKAPETADDNDWGWGVSTKKKDKKKKGVLETAPEESPAPELPAIEPAPAEDDWGIAWGSVGKKDKKSKKGAIVEEPAPVVEEPPPASQPEPAPEQKEPENAWGGWDVPKKDKKKKGKVVEPEPEPAPEPIPEPEPVPEPEPEPEPEPVAEPEPEPEPEPEKKAPGLPDDPLYDNWINLSSKERKKREKALKKKGLPIPGKDIDVSAAEPALEAAPEPPVEPEPEPAAEPEPVIEPQPEPEPVPEPVQEEPVEDSWGIWTSSKDKKKSKKNKIADDPPPPAPTPPSLGLDPDGEEVAEDLLLDNGTKSSKGTKKGTFGVEEAPAKAAKGFWATLGAATMGSRPKATRKKSEEKPKLIEPAKEPEPEPEPGSPPVPAPEPPADLLGDIGHAPMPEAPEPLIIDEPAAPAAPPLKSTSKTKSSAKLSVAERIKALEQAKKERLREKEKAKAKAKETAPPPEPPQEEPPVEIPPDPVEEPKISRESVPGSFPDAFEDDFQEPAPPAPEPEPEPPREPEPEPAPAPAPLSKKAEKKKKKKGKLLEPEPEPAPAPEPEPEPEPVQPEPEPEPAPEPEPEPAPAPVQLSKTEKKKKKKAKAVETEPAPPEPEPVPEPEQQPEPQSEPEPEPAAEPAEPTAQELKATKMKESSKSKKTESAMKVPPAEDVPAGADAGGPPTPPPEPAAPGRSAKKERARVERTPGVTSWAFWGAAPPSRKPAHREVRSSRREPSPGGVVRSKSTRHSRRQEVPNEAERSSGSDRDKRRGSKEDRATTFSNFILGGPPAPTRTKSSRRHGASASKQASRRPSIDMNEAAMPTPSPDEGFKVSGKAARVMGVGVSRHKERPRGTRRRSSVRDPYAVDDDIVVVDREEVDGHSPKEDSRESRGSRKRSSTKSRSRAHEFQDDAVTVEPDQSHQGPEVMSGPDDLAVVEAARERRVKRSNTLPKKQDTGGFMGLLGSLRRNARPEMPDRRKSRPYRDEDVRYMTEPERDEARRSRRDERRRRSMRPDIDAEGFVTDGGPVGGIQDAEAEEAEARRAARRSHRTSRHAPSDQVREDEAKEAEERRAKRREREQAREREMYERQIREDEEREARRQEERRARRAVREAQRAKEEQEAREAEARAEAKAAERRERRRQREAEMLENPAYNSGSRRRPPRASEKAPEDYYLDHRHDVEQKPRRSHRSVDEGEKSRRRGSRAPEPVRPPPMMSGARRDKTTSWVDSQAADPPEPPPIVPTMLDVPLPPGDQNAHSISSDEEARRALRRRARRRARYPGLDDEEIEELRARKREARRSDRAKSSSGSGDYERDRGMRPYDARYPPVPPPSSGPKRSSWFKKLTNL</sequence>
<feature type="compositionally biased region" description="Pro residues" evidence="1">
    <location>
        <begin position="785"/>
        <end position="801"/>
    </location>
</feature>
<dbReference type="PANTHER" id="PTHR37538:SF4">
    <property type="entry name" value="PITSLRE SERINE_THREONINE-PROTEIN KINASE CDC2L1"/>
    <property type="match status" value="1"/>
</dbReference>
<feature type="compositionally biased region" description="Pro residues" evidence="1">
    <location>
        <begin position="1156"/>
        <end position="1174"/>
    </location>
</feature>
<feature type="compositionally biased region" description="Basic residues" evidence="1">
    <location>
        <begin position="1591"/>
        <end position="1600"/>
    </location>
</feature>
<feature type="compositionally biased region" description="Pro residues" evidence="1">
    <location>
        <begin position="832"/>
        <end position="841"/>
    </location>
</feature>
<feature type="compositionally biased region" description="Pro residues" evidence="1">
    <location>
        <begin position="638"/>
        <end position="649"/>
    </location>
</feature>
<feature type="compositionally biased region" description="Basic residues" evidence="1">
    <location>
        <begin position="1815"/>
        <end position="1825"/>
    </location>
</feature>
<feature type="compositionally biased region" description="Basic and acidic residues" evidence="1">
    <location>
        <begin position="1602"/>
        <end position="1694"/>
    </location>
</feature>
<feature type="compositionally biased region" description="Basic residues" evidence="1">
    <location>
        <begin position="1392"/>
        <end position="1405"/>
    </location>
</feature>
<dbReference type="PANTHER" id="PTHR37538">
    <property type="entry name" value="BTB DOMAIN-CONTAINING PROTEIN"/>
    <property type="match status" value="1"/>
</dbReference>
<evidence type="ECO:0000313" key="3">
    <source>
        <dbReference type="Proteomes" id="UP000662466"/>
    </source>
</evidence>
<accession>A0A8H6PXV4</accession>
<feature type="compositionally biased region" description="Basic and acidic residues" evidence="1">
    <location>
        <begin position="1242"/>
        <end position="1251"/>
    </location>
</feature>
<feature type="compositionally biased region" description="Acidic residues" evidence="1">
    <location>
        <begin position="847"/>
        <end position="857"/>
    </location>
</feature>
<feature type="compositionally biased region" description="Gly residues" evidence="1">
    <location>
        <begin position="222"/>
        <end position="252"/>
    </location>
</feature>
<feature type="compositionally biased region" description="Polar residues" evidence="1">
    <location>
        <begin position="410"/>
        <end position="419"/>
    </location>
</feature>
<feature type="compositionally biased region" description="Low complexity" evidence="1">
    <location>
        <begin position="431"/>
        <end position="453"/>
    </location>
</feature>
<evidence type="ECO:0000256" key="1">
    <source>
        <dbReference type="SAM" id="MobiDB-lite"/>
    </source>
</evidence>
<comment type="caution">
    <text evidence="2">The sequence shown here is derived from an EMBL/GenBank/DDBJ whole genome shotgun (WGS) entry which is preliminary data.</text>
</comment>
<proteinExistence type="predicted"/>
<feature type="compositionally biased region" description="Acidic residues" evidence="1">
    <location>
        <begin position="1119"/>
        <end position="1129"/>
    </location>
</feature>
<feature type="compositionally biased region" description="Basic and acidic residues" evidence="1">
    <location>
        <begin position="1419"/>
        <end position="1439"/>
    </location>
</feature>
<feature type="compositionally biased region" description="Gly residues" evidence="1">
    <location>
        <begin position="186"/>
        <end position="199"/>
    </location>
</feature>
<feature type="compositionally biased region" description="Low complexity" evidence="1">
    <location>
        <begin position="1183"/>
        <end position="1192"/>
    </location>
</feature>
<dbReference type="EMBL" id="JACBAF010002233">
    <property type="protein sequence ID" value="KAF7162202.1"/>
    <property type="molecule type" value="Genomic_DNA"/>
</dbReference>
<feature type="compositionally biased region" description="Basic and acidic residues" evidence="1">
    <location>
        <begin position="982"/>
        <end position="1009"/>
    </location>
</feature>
<feature type="compositionally biased region" description="Basic and acidic residues" evidence="1">
    <location>
        <begin position="540"/>
        <end position="562"/>
    </location>
</feature>
<feature type="compositionally biased region" description="Pro residues" evidence="1">
    <location>
        <begin position="200"/>
        <end position="211"/>
    </location>
</feature>
<feature type="compositionally biased region" description="Basic and acidic residues" evidence="1">
    <location>
        <begin position="1272"/>
        <end position="1282"/>
    </location>
</feature>
<feature type="compositionally biased region" description="Basic and acidic residues" evidence="1">
    <location>
        <begin position="1194"/>
        <end position="1209"/>
    </location>
</feature>
<reference evidence="2" key="1">
    <citation type="submission" date="2020-06" db="EMBL/GenBank/DDBJ databases">
        <title>Draft genome sequences of strains closely related to Aspergillus parafelis and Aspergillus hiratsukae.</title>
        <authorList>
            <person name="Dos Santos R.A.C."/>
            <person name="Rivero-Menendez O."/>
            <person name="Steenwyk J.L."/>
            <person name="Mead M.E."/>
            <person name="Goldman G.H."/>
            <person name="Alastruey-Izquierdo A."/>
            <person name="Rokas A."/>
        </authorList>
    </citation>
    <scope>NUCLEOTIDE SEQUENCE</scope>
    <source>
        <strain evidence="2">CNM-CM6106</strain>
    </source>
</reference>
<feature type="compositionally biased region" description="Basic and acidic residues" evidence="1">
    <location>
        <begin position="1711"/>
        <end position="1744"/>
    </location>
</feature>
<dbReference type="Proteomes" id="UP000662466">
    <property type="component" value="Unassembled WGS sequence"/>
</dbReference>
<feature type="compositionally biased region" description="Pro residues" evidence="1">
    <location>
        <begin position="681"/>
        <end position="691"/>
    </location>
</feature>
<feature type="compositionally biased region" description="Low complexity" evidence="1">
    <location>
        <begin position="1210"/>
        <end position="1227"/>
    </location>
</feature>
<feature type="compositionally biased region" description="Basic and acidic residues" evidence="1">
    <location>
        <begin position="904"/>
        <end position="920"/>
    </location>
</feature>
<evidence type="ECO:0000313" key="2">
    <source>
        <dbReference type="EMBL" id="KAF7162202.1"/>
    </source>
</evidence>
<feature type="compositionally biased region" description="Basic and acidic residues" evidence="1">
    <location>
        <begin position="1858"/>
        <end position="1869"/>
    </location>
</feature>
<name>A0A8H6PXV4_9EURO</name>
<feature type="compositionally biased region" description="Basic residues" evidence="1">
    <location>
        <begin position="1440"/>
        <end position="1450"/>
    </location>
</feature>
<feature type="compositionally biased region" description="Basic and acidic residues" evidence="1">
    <location>
        <begin position="1298"/>
        <end position="1324"/>
    </location>
</feature>
<feature type="compositionally biased region" description="Low complexity" evidence="1">
    <location>
        <begin position="953"/>
        <end position="981"/>
    </location>
</feature>
<feature type="compositionally biased region" description="Basic residues" evidence="1">
    <location>
        <begin position="739"/>
        <end position="751"/>
    </location>
</feature>
<feature type="compositionally biased region" description="Basic and acidic residues" evidence="1">
    <location>
        <begin position="139"/>
        <end position="157"/>
    </location>
</feature>
<feature type="compositionally biased region" description="Basic and acidic residues" evidence="1">
    <location>
        <begin position="275"/>
        <end position="308"/>
    </location>
</feature>
<protein>
    <submittedName>
        <fullName evidence="2">Uncharacterized protein</fullName>
    </submittedName>
</protein>
<feature type="compositionally biased region" description="Pro residues" evidence="1">
    <location>
        <begin position="1101"/>
        <end position="1118"/>
    </location>
</feature>
<feature type="region of interest" description="Disordered" evidence="1">
    <location>
        <begin position="107"/>
        <end position="353"/>
    </location>
</feature>
<gene>
    <name evidence="2" type="ORF">CNMCM6106_009196</name>
</gene>
<feature type="region of interest" description="Disordered" evidence="1">
    <location>
        <begin position="407"/>
        <end position="1894"/>
    </location>
</feature>
<organism evidence="2 3">
    <name type="scientific">Aspergillus hiratsukae</name>
    <dbReference type="NCBI Taxonomy" id="1194566"/>
    <lineage>
        <taxon>Eukaryota</taxon>
        <taxon>Fungi</taxon>
        <taxon>Dikarya</taxon>
        <taxon>Ascomycota</taxon>
        <taxon>Pezizomycotina</taxon>
        <taxon>Eurotiomycetes</taxon>
        <taxon>Eurotiomycetidae</taxon>
        <taxon>Eurotiales</taxon>
        <taxon>Aspergillaceae</taxon>
        <taxon>Aspergillus</taxon>
        <taxon>Aspergillus subgen. Fumigati</taxon>
    </lineage>
</organism>
<feature type="compositionally biased region" description="Pro residues" evidence="1">
    <location>
        <begin position="924"/>
        <end position="936"/>
    </location>
</feature>